<keyword evidence="5" id="KW-1185">Reference proteome</keyword>
<feature type="domain" description="N-acetyltransferase" evidence="3">
    <location>
        <begin position="167"/>
        <end position="306"/>
    </location>
</feature>
<proteinExistence type="predicted"/>
<accession>A0ABU5IVR9</accession>
<organism evidence="4 5">
    <name type="scientific">Robertmurraya mangrovi</name>
    <dbReference type="NCBI Taxonomy" id="3098077"/>
    <lineage>
        <taxon>Bacteria</taxon>
        <taxon>Bacillati</taxon>
        <taxon>Bacillota</taxon>
        <taxon>Bacilli</taxon>
        <taxon>Bacillales</taxon>
        <taxon>Bacillaceae</taxon>
        <taxon>Robertmurraya</taxon>
    </lineage>
</organism>
<gene>
    <name evidence="4" type="ORF">SM124_05790</name>
</gene>
<dbReference type="CDD" id="cd04301">
    <property type="entry name" value="NAT_SF"/>
    <property type="match status" value="1"/>
</dbReference>
<evidence type="ECO:0000256" key="2">
    <source>
        <dbReference type="ARBA" id="ARBA00023315"/>
    </source>
</evidence>
<evidence type="ECO:0000256" key="1">
    <source>
        <dbReference type="ARBA" id="ARBA00022679"/>
    </source>
</evidence>
<evidence type="ECO:0000313" key="5">
    <source>
        <dbReference type="Proteomes" id="UP001290455"/>
    </source>
</evidence>
<dbReference type="InterPro" id="IPR000182">
    <property type="entry name" value="GNAT_dom"/>
</dbReference>
<protein>
    <submittedName>
        <fullName evidence="4">GNAT family N-acetyltransferase</fullName>
    </submittedName>
</protein>
<dbReference type="Proteomes" id="UP001290455">
    <property type="component" value="Unassembled WGS sequence"/>
</dbReference>
<dbReference type="PROSITE" id="PS51186">
    <property type="entry name" value="GNAT"/>
    <property type="match status" value="1"/>
</dbReference>
<name>A0ABU5IVR9_9BACI</name>
<dbReference type="InterPro" id="IPR016181">
    <property type="entry name" value="Acyl_CoA_acyltransferase"/>
</dbReference>
<sequence length="306" mass="36123">MDFLIRDYRETDHNEVVELYKAIKSKYKDIIFWWPGPIQFAPFTQSVFVNERMVAKGQVQPITIIKEDGDPSSHHEIYVNMKIHPDYEENQEIRDSLYEILYEKALKIKGNLPESFQTKLCAGNYAIEVADNQFLMGKGFEEKGSLYWMVRDLTEMIEPVENNDEEIEIKEWKIETEEEIQYYLKMEKKIWPDHPISKERLLEYKCNPNWTCFAAFVEGELVASVMAWQESDTLGEIEDLFVSPDYRNRGLARVLFTKAMEHLSRLELKEADLCVLVDNDKAINLYRSVGFQVAKEEKRFKKDLIF</sequence>
<evidence type="ECO:0000259" key="3">
    <source>
        <dbReference type="PROSITE" id="PS51186"/>
    </source>
</evidence>
<dbReference type="EMBL" id="JAXOFX010000003">
    <property type="protein sequence ID" value="MDZ5471253.1"/>
    <property type="molecule type" value="Genomic_DNA"/>
</dbReference>
<dbReference type="SUPFAM" id="SSF55729">
    <property type="entry name" value="Acyl-CoA N-acyltransferases (Nat)"/>
    <property type="match status" value="1"/>
</dbReference>
<dbReference type="Gene3D" id="3.40.630.30">
    <property type="match status" value="1"/>
</dbReference>
<keyword evidence="1" id="KW-0808">Transferase</keyword>
<dbReference type="RefSeq" id="WP_322445556.1">
    <property type="nucleotide sequence ID" value="NZ_JAXOFX010000003.1"/>
</dbReference>
<dbReference type="InterPro" id="IPR050680">
    <property type="entry name" value="YpeA/RimI_acetyltransf"/>
</dbReference>
<reference evidence="4 5" key="1">
    <citation type="submission" date="2023-11" db="EMBL/GenBank/DDBJ databases">
        <title>Bacillus jintuensis, isolated from a mudflat on the Beibu Gulf coast.</title>
        <authorList>
            <person name="Li M."/>
        </authorList>
    </citation>
    <scope>NUCLEOTIDE SEQUENCE [LARGE SCALE GENOMIC DNA]</scope>
    <source>
        <strain evidence="4 5">31A1R</strain>
    </source>
</reference>
<comment type="caution">
    <text evidence="4">The sequence shown here is derived from an EMBL/GenBank/DDBJ whole genome shotgun (WGS) entry which is preliminary data.</text>
</comment>
<keyword evidence="2" id="KW-0012">Acyltransferase</keyword>
<dbReference type="PANTHER" id="PTHR43420">
    <property type="entry name" value="ACETYLTRANSFERASE"/>
    <property type="match status" value="1"/>
</dbReference>
<evidence type="ECO:0000313" key="4">
    <source>
        <dbReference type="EMBL" id="MDZ5471253.1"/>
    </source>
</evidence>
<dbReference type="Pfam" id="PF00583">
    <property type="entry name" value="Acetyltransf_1"/>
    <property type="match status" value="1"/>
</dbReference>